<dbReference type="Proteomes" id="UP001597168">
    <property type="component" value="Unassembled WGS sequence"/>
</dbReference>
<comment type="caution">
    <text evidence="1">The sequence shown here is derived from an EMBL/GenBank/DDBJ whole genome shotgun (WGS) entry which is preliminary data.</text>
</comment>
<evidence type="ECO:0000313" key="2">
    <source>
        <dbReference type="Proteomes" id="UP001597168"/>
    </source>
</evidence>
<gene>
    <name evidence="1" type="ORF">ACFQ3T_08610</name>
</gene>
<keyword evidence="2" id="KW-1185">Reference proteome</keyword>
<protein>
    <submittedName>
        <fullName evidence="1">Uncharacterized protein</fullName>
    </submittedName>
</protein>
<dbReference type="RefSeq" id="WP_380722084.1">
    <property type="nucleotide sequence ID" value="NZ_JBHTLK010000029.1"/>
</dbReference>
<sequence>MFTRRVELRRHGGLVPVSEDDVLVTADVGPHGEVVALWSTPEGREVLHALDGGRGGASFPAVRAARPVAARLTRHVPDRDAVVHLDGLALAHCHVQPLPGDRFLVVGARNRWTADGVEDNAHVVDPAGGVVRTALFGDGVAHVAATPSGQVWVGYSDEGVYGNFGWGGPGPAPVGGSGLVRFGRDLTPTWAYPHDGDFDGIDDCYALNVAGETAWTCYYSEFPVVRVDGDRVTGWENEVEGATAVITDGVRCALVGGYGGERDLVRVGELTGDGRFEVRHTRRLALPDRRPSNGWTAVGRGDVLHVISGTAHYRLDLDQLPG</sequence>
<proteinExistence type="predicted"/>
<accession>A0ABW3QRG9</accession>
<name>A0ABW3QRG9_9PSEU</name>
<reference evidence="2" key="1">
    <citation type="journal article" date="2019" name="Int. J. Syst. Evol. Microbiol.">
        <title>The Global Catalogue of Microorganisms (GCM) 10K type strain sequencing project: providing services to taxonomists for standard genome sequencing and annotation.</title>
        <authorList>
            <consortium name="The Broad Institute Genomics Platform"/>
            <consortium name="The Broad Institute Genome Sequencing Center for Infectious Disease"/>
            <person name="Wu L."/>
            <person name="Ma J."/>
        </authorList>
    </citation>
    <scope>NUCLEOTIDE SEQUENCE [LARGE SCALE GENOMIC DNA]</scope>
    <source>
        <strain evidence="2">CCUG 60214</strain>
    </source>
</reference>
<evidence type="ECO:0000313" key="1">
    <source>
        <dbReference type="EMBL" id="MFD1147185.1"/>
    </source>
</evidence>
<dbReference type="EMBL" id="JBHTLK010000029">
    <property type="protein sequence ID" value="MFD1147185.1"/>
    <property type="molecule type" value="Genomic_DNA"/>
</dbReference>
<organism evidence="1 2">
    <name type="scientific">Saccharothrix hoggarensis</name>
    <dbReference type="NCBI Taxonomy" id="913853"/>
    <lineage>
        <taxon>Bacteria</taxon>
        <taxon>Bacillati</taxon>
        <taxon>Actinomycetota</taxon>
        <taxon>Actinomycetes</taxon>
        <taxon>Pseudonocardiales</taxon>
        <taxon>Pseudonocardiaceae</taxon>
        <taxon>Saccharothrix</taxon>
    </lineage>
</organism>